<dbReference type="PROSITE" id="PS01053">
    <property type="entry name" value="ARGINASE_1"/>
    <property type="match status" value="1"/>
</dbReference>
<evidence type="ECO:0000256" key="2">
    <source>
        <dbReference type="ARBA" id="ARBA00022723"/>
    </source>
</evidence>
<dbReference type="Proteomes" id="UP000001026">
    <property type="component" value="Chromosome"/>
</dbReference>
<dbReference type="NCBIfam" id="TIGR01230">
    <property type="entry name" value="agmatinase"/>
    <property type="match status" value="1"/>
</dbReference>
<dbReference type="STRING" id="59919.PMM1686"/>
<gene>
    <name evidence="6" type="ordered locus">PMM1686</name>
</gene>
<dbReference type="HOGENOM" id="CLU_039478_0_2_3"/>
<dbReference type="RefSeq" id="WP_011133313.1">
    <property type="nucleotide sequence ID" value="NC_005072.1"/>
</dbReference>
<evidence type="ECO:0000313" key="7">
    <source>
        <dbReference type="Proteomes" id="UP000001026"/>
    </source>
</evidence>
<dbReference type="InterPro" id="IPR005925">
    <property type="entry name" value="Agmatinase-rel"/>
</dbReference>
<dbReference type="KEGG" id="pmm:PMM1686"/>
<proteinExistence type="inferred from homology"/>
<dbReference type="InterPro" id="IPR006035">
    <property type="entry name" value="Ureohydrolase"/>
</dbReference>
<dbReference type="Pfam" id="PF00491">
    <property type="entry name" value="Arginase"/>
    <property type="match status" value="1"/>
</dbReference>
<dbReference type="PIRSF" id="PIRSF036979">
    <property type="entry name" value="Arginase"/>
    <property type="match status" value="1"/>
</dbReference>
<comment type="similarity">
    <text evidence="1">Belongs to the arginase family. Agmatinase subfamily.</text>
</comment>
<dbReference type="eggNOG" id="COG0010">
    <property type="taxonomic scope" value="Bacteria"/>
</dbReference>
<organism evidence="6 7">
    <name type="scientific">Prochlorococcus marinus subsp. pastoris (strain CCMP1986 / NIES-2087 / MED4)</name>
    <dbReference type="NCBI Taxonomy" id="59919"/>
    <lineage>
        <taxon>Bacteria</taxon>
        <taxon>Bacillati</taxon>
        <taxon>Cyanobacteriota</taxon>
        <taxon>Cyanophyceae</taxon>
        <taxon>Synechococcales</taxon>
        <taxon>Prochlorococcaceae</taxon>
        <taxon>Prochlorococcus</taxon>
    </lineage>
</organism>
<evidence type="ECO:0000256" key="5">
    <source>
        <dbReference type="RuleBase" id="RU003684"/>
    </source>
</evidence>
<dbReference type="PANTHER" id="PTHR11358">
    <property type="entry name" value="ARGINASE/AGMATINASE"/>
    <property type="match status" value="1"/>
</dbReference>
<dbReference type="SUPFAM" id="SSF52768">
    <property type="entry name" value="Arginase/deacetylase"/>
    <property type="match status" value="1"/>
</dbReference>
<dbReference type="Gene3D" id="3.40.800.10">
    <property type="entry name" value="Ureohydrolase domain"/>
    <property type="match status" value="1"/>
</dbReference>
<feature type="binding site" evidence="4">
    <location>
        <position position="220"/>
    </location>
    <ligand>
        <name>Mn(2+)</name>
        <dbReference type="ChEBI" id="CHEBI:29035"/>
        <label>1</label>
    </ligand>
</feature>
<dbReference type="InterPro" id="IPR023696">
    <property type="entry name" value="Ureohydrolase_dom_sf"/>
</dbReference>
<dbReference type="EMBL" id="BX548174">
    <property type="protein sequence ID" value="CAE20145.1"/>
    <property type="molecule type" value="Genomic_DNA"/>
</dbReference>
<dbReference type="InterPro" id="IPR020855">
    <property type="entry name" value="Ureohydrolase_Mn_BS"/>
</dbReference>
<dbReference type="GO" id="GO:0008783">
    <property type="term" value="F:agmatinase activity"/>
    <property type="evidence" value="ECO:0007669"/>
    <property type="project" value="UniProtKB-EC"/>
</dbReference>
<keyword evidence="3 5" id="KW-0378">Hydrolase</keyword>
<dbReference type="PROSITE" id="PS51409">
    <property type="entry name" value="ARGINASE_2"/>
    <property type="match status" value="1"/>
</dbReference>
<comment type="cofactor">
    <cofactor evidence="4">
        <name>Mn(2+)</name>
        <dbReference type="ChEBI" id="CHEBI:29035"/>
    </cofactor>
    <text evidence="4">Binds 2 manganese ions per subunit.</text>
</comment>
<accession>Q7UZH9</accession>
<evidence type="ECO:0000256" key="1">
    <source>
        <dbReference type="ARBA" id="ARBA00009227"/>
    </source>
</evidence>
<dbReference type="AlphaFoldDB" id="Q7UZH9"/>
<dbReference type="PANTHER" id="PTHR11358:SF26">
    <property type="entry name" value="GUANIDINO ACID HYDROLASE, MITOCHONDRIAL"/>
    <property type="match status" value="1"/>
</dbReference>
<dbReference type="CDD" id="cd11593">
    <property type="entry name" value="Agmatinase-like_2"/>
    <property type="match status" value="1"/>
</dbReference>
<keyword evidence="4" id="KW-0464">Manganese</keyword>
<keyword evidence="2 4" id="KW-0479">Metal-binding</keyword>
<evidence type="ECO:0000313" key="6">
    <source>
        <dbReference type="EMBL" id="CAE20145.1"/>
    </source>
</evidence>
<feature type="binding site" evidence="4">
    <location>
        <position position="114"/>
    </location>
    <ligand>
        <name>Mn(2+)</name>
        <dbReference type="ChEBI" id="CHEBI:29035"/>
        <label>1</label>
    </ligand>
</feature>
<evidence type="ECO:0000256" key="3">
    <source>
        <dbReference type="ARBA" id="ARBA00022801"/>
    </source>
</evidence>
<feature type="binding site" evidence="4">
    <location>
        <position position="137"/>
    </location>
    <ligand>
        <name>Mn(2+)</name>
        <dbReference type="ChEBI" id="CHEBI:29035"/>
        <label>1</label>
    </ligand>
</feature>
<name>Q7UZH9_PROMP</name>
<dbReference type="GO" id="GO:0046872">
    <property type="term" value="F:metal ion binding"/>
    <property type="evidence" value="ECO:0007669"/>
    <property type="project" value="UniProtKB-KW"/>
</dbReference>
<feature type="binding site" evidence="4">
    <location>
        <position position="222"/>
    </location>
    <ligand>
        <name>Mn(2+)</name>
        <dbReference type="ChEBI" id="CHEBI:29035"/>
        <label>1</label>
    </ligand>
</feature>
<sequence length="294" mass="32571">MINKNLFDNESAIFMGAKRNPDDCSIGIFGVNYDGTCSYKSGTRFGPNAIRLVSTCLETFCPRLGKDLEDFNYVDFGSLEIDKNDSISVIKAVKSATDFIMSSKLTPIMLGGEHSITSGAIEALVNRYPDLILIQLDAHADLRTSYMGNEHSHACAMQRCLDILPEKKILQVGIRSGTKEEFKFMSQKKQLVKFLPGGNAQEFKKALLPYSNSPIYLTIDLDWFDPSLLPGTGTPEPGGFFWNDFEVILETLKEFRIVASDIVELSPEIDNSGVSSIVAAKVLRSLIMSVQNMQ</sequence>
<dbReference type="EC" id="3.5.3.11" evidence="6"/>
<protein>
    <submittedName>
        <fullName evidence="6">Arginase family</fullName>
        <ecNumber evidence="6">3.5.3.11</ecNumber>
    </submittedName>
</protein>
<dbReference type="GO" id="GO:0033389">
    <property type="term" value="P:putrescine biosynthetic process from arginine, via agmatine"/>
    <property type="evidence" value="ECO:0007669"/>
    <property type="project" value="TreeGrafter"/>
</dbReference>
<feature type="binding site" evidence="4">
    <location>
        <position position="141"/>
    </location>
    <ligand>
        <name>Mn(2+)</name>
        <dbReference type="ChEBI" id="CHEBI:29035"/>
        <label>1</label>
    </ligand>
</feature>
<evidence type="ECO:0000256" key="4">
    <source>
        <dbReference type="PIRSR" id="PIRSR036979-1"/>
    </source>
</evidence>
<reference evidence="6 7" key="1">
    <citation type="journal article" date="2003" name="Nature">
        <title>Genome divergence in two Prochlorococcus ecotypes reflects oceanic niche differentiation.</title>
        <authorList>
            <person name="Rocap G."/>
            <person name="Larimer F.W."/>
            <person name="Lamerdin J.E."/>
            <person name="Malfatti S."/>
            <person name="Chain P."/>
            <person name="Ahlgren N.A."/>
            <person name="Arellano A."/>
            <person name="Coleman M."/>
            <person name="Hauser L."/>
            <person name="Hess W.R."/>
            <person name="Johnson Z.I."/>
            <person name="Land M.L."/>
            <person name="Lindell D."/>
            <person name="Post A.F."/>
            <person name="Regala W."/>
            <person name="Shah M."/>
            <person name="Shaw S.L."/>
            <person name="Steglich C."/>
            <person name="Sullivan M.B."/>
            <person name="Ting C.S."/>
            <person name="Tolonen A."/>
            <person name="Webb E.A."/>
            <person name="Zinser E.R."/>
            <person name="Chisholm S.W."/>
        </authorList>
    </citation>
    <scope>NUCLEOTIDE SEQUENCE [LARGE SCALE GENOMIC DNA]</scope>
    <source>
        <strain evidence="7">CCMP1986 / NIES-2087 / MED4</strain>
    </source>
</reference>
<feature type="binding site" evidence="4">
    <location>
        <position position="139"/>
    </location>
    <ligand>
        <name>Mn(2+)</name>
        <dbReference type="ChEBI" id="CHEBI:29035"/>
        <label>1</label>
    </ligand>
</feature>